<organism evidence="2 3">
    <name type="scientific">candidate division WWE3 bacterium GW2011_GWE1_41_27</name>
    <dbReference type="NCBI Taxonomy" id="1619131"/>
    <lineage>
        <taxon>Bacteria</taxon>
        <taxon>Katanobacteria</taxon>
    </lineage>
</organism>
<keyword evidence="1" id="KW-0472">Membrane</keyword>
<keyword evidence="1" id="KW-0812">Transmembrane</keyword>
<gene>
    <name evidence="2" type="ORF">UU59_C0001G0045</name>
</gene>
<reference evidence="2 3" key="1">
    <citation type="journal article" date="2015" name="Nature">
        <title>rRNA introns, odd ribosomes, and small enigmatic genomes across a large radiation of phyla.</title>
        <authorList>
            <person name="Brown C.T."/>
            <person name="Hug L.A."/>
            <person name="Thomas B.C."/>
            <person name="Sharon I."/>
            <person name="Castelle C.J."/>
            <person name="Singh A."/>
            <person name="Wilkins M.J."/>
            <person name="Williams K.H."/>
            <person name="Banfield J.F."/>
        </authorList>
    </citation>
    <scope>NUCLEOTIDE SEQUENCE [LARGE SCALE GENOMIC DNA]</scope>
</reference>
<sequence length="109" mass="12500">MDPQLKRNSVSPSASKVTTFLLLLFYPLGIIVMWFWPKWNLWVKLALTFLPILLGIIYFSVIAAVVDPTLSDKLRPMNNCITACSTDTEKDLCIRGCQEKFIEENSFLR</sequence>
<feature type="transmembrane region" description="Helical" evidence="1">
    <location>
        <begin position="42"/>
        <end position="66"/>
    </location>
</feature>
<evidence type="ECO:0000256" key="1">
    <source>
        <dbReference type="SAM" id="Phobius"/>
    </source>
</evidence>
<evidence type="ECO:0000313" key="2">
    <source>
        <dbReference type="EMBL" id="KKS07872.1"/>
    </source>
</evidence>
<comment type="caution">
    <text evidence="2">The sequence shown here is derived from an EMBL/GenBank/DDBJ whole genome shotgun (WGS) entry which is preliminary data.</text>
</comment>
<protein>
    <submittedName>
        <fullName evidence="2">Uncharacterized protein</fullName>
    </submittedName>
</protein>
<keyword evidence="1" id="KW-1133">Transmembrane helix</keyword>
<proteinExistence type="predicted"/>
<accession>A0A0G0W753</accession>
<name>A0A0G0W753_UNCKA</name>
<feature type="transmembrane region" description="Helical" evidence="1">
    <location>
        <begin position="20"/>
        <end position="36"/>
    </location>
</feature>
<dbReference type="Proteomes" id="UP000034544">
    <property type="component" value="Unassembled WGS sequence"/>
</dbReference>
<dbReference type="AlphaFoldDB" id="A0A0G0W753"/>
<evidence type="ECO:0000313" key="3">
    <source>
        <dbReference type="Proteomes" id="UP000034544"/>
    </source>
</evidence>
<dbReference type="EMBL" id="LCBF01000001">
    <property type="protein sequence ID" value="KKS07872.1"/>
    <property type="molecule type" value="Genomic_DNA"/>
</dbReference>